<proteinExistence type="predicted"/>
<organism evidence="3 4">
    <name type="scientific">Kitasatospora cineracea</name>
    <dbReference type="NCBI Taxonomy" id="88074"/>
    <lineage>
        <taxon>Bacteria</taxon>
        <taxon>Bacillati</taxon>
        <taxon>Actinomycetota</taxon>
        <taxon>Actinomycetes</taxon>
        <taxon>Kitasatosporales</taxon>
        <taxon>Streptomycetaceae</taxon>
        <taxon>Kitasatospora</taxon>
    </lineage>
</organism>
<evidence type="ECO:0000256" key="1">
    <source>
        <dbReference type="PIRSR" id="PIRSR613078-1"/>
    </source>
</evidence>
<feature type="binding site" evidence="2">
    <location>
        <position position="79"/>
    </location>
    <ligand>
        <name>substrate</name>
    </ligand>
</feature>
<dbReference type="GO" id="GO:0005737">
    <property type="term" value="C:cytoplasm"/>
    <property type="evidence" value="ECO:0007669"/>
    <property type="project" value="TreeGrafter"/>
</dbReference>
<protein>
    <submittedName>
        <fullName evidence="3">Phosphoglycerate mutase</fullName>
    </submittedName>
</protein>
<accession>A0A3N4RL12</accession>
<dbReference type="InterPro" id="IPR029033">
    <property type="entry name" value="His_PPase_superfam"/>
</dbReference>
<feature type="active site" description="Proton donor/acceptor" evidence="1">
    <location>
        <position position="103"/>
    </location>
</feature>
<dbReference type="PANTHER" id="PTHR48100:SF62">
    <property type="entry name" value="GLUCOSYL-3-PHOSPHOGLYCERATE PHOSPHATASE"/>
    <property type="match status" value="1"/>
</dbReference>
<dbReference type="InterPro" id="IPR050275">
    <property type="entry name" value="PGM_Phosphatase"/>
</dbReference>
<dbReference type="GO" id="GO:0016791">
    <property type="term" value="F:phosphatase activity"/>
    <property type="evidence" value="ECO:0007669"/>
    <property type="project" value="TreeGrafter"/>
</dbReference>
<evidence type="ECO:0000256" key="2">
    <source>
        <dbReference type="PIRSR" id="PIRSR613078-2"/>
    </source>
</evidence>
<sequence length="222" mass="23235">MTSAPDGRATGPAAPTPPTTLLLLRHGETALTPHRRFSGSGGTDPELSGTGLAQAARAAASALLAEAPVHAVISSPLRRCRQTAQAAAERLGLDVEIEDNLREADFGHWEGLTLDEIRTRHPADLRAWQSSATAAPTGATESLAEVAARTATARDALLARHPGRRLLLVSHVTPIKTLIAGALTAPAEATHAMHLSPASLSVLVHTGPRAAMHLYNDTSHLR</sequence>
<dbReference type="Pfam" id="PF00300">
    <property type="entry name" value="His_Phos_1"/>
    <property type="match status" value="1"/>
</dbReference>
<dbReference type="EMBL" id="RKQG01000001">
    <property type="protein sequence ID" value="RPE34033.1"/>
    <property type="molecule type" value="Genomic_DNA"/>
</dbReference>
<dbReference type="SMART" id="SM00855">
    <property type="entry name" value="PGAM"/>
    <property type="match status" value="1"/>
</dbReference>
<feature type="active site" description="Tele-phosphohistidine intermediate" evidence="1">
    <location>
        <position position="26"/>
    </location>
</feature>
<dbReference type="SUPFAM" id="SSF53254">
    <property type="entry name" value="Phosphoglycerate mutase-like"/>
    <property type="match status" value="1"/>
</dbReference>
<reference evidence="3 4" key="1">
    <citation type="submission" date="2018-11" db="EMBL/GenBank/DDBJ databases">
        <title>Sequencing the genomes of 1000 actinobacteria strains.</title>
        <authorList>
            <person name="Klenk H.-P."/>
        </authorList>
    </citation>
    <scope>NUCLEOTIDE SEQUENCE [LARGE SCALE GENOMIC DNA]</scope>
    <source>
        <strain evidence="3 4">DSM 44781</strain>
    </source>
</reference>
<evidence type="ECO:0000313" key="4">
    <source>
        <dbReference type="Proteomes" id="UP000266906"/>
    </source>
</evidence>
<name>A0A3N4RL12_9ACTN</name>
<dbReference type="InterPro" id="IPR013078">
    <property type="entry name" value="His_Pase_superF_clade-1"/>
</dbReference>
<dbReference type="RefSeq" id="WP_123818099.1">
    <property type="nucleotide sequence ID" value="NZ_RKQG01000001.1"/>
</dbReference>
<dbReference type="AlphaFoldDB" id="A0A3N4RL12"/>
<dbReference type="PANTHER" id="PTHR48100">
    <property type="entry name" value="BROAD-SPECIFICITY PHOSPHATASE YOR283W-RELATED"/>
    <property type="match status" value="1"/>
</dbReference>
<dbReference type="Gene3D" id="3.40.50.1240">
    <property type="entry name" value="Phosphoglycerate mutase-like"/>
    <property type="match status" value="1"/>
</dbReference>
<evidence type="ECO:0000313" key="3">
    <source>
        <dbReference type="EMBL" id="RPE34033.1"/>
    </source>
</evidence>
<keyword evidence="4" id="KW-1185">Reference proteome</keyword>
<gene>
    <name evidence="3" type="ORF">EDD38_2343</name>
</gene>
<dbReference type="CDD" id="cd07067">
    <property type="entry name" value="HP_PGM_like"/>
    <property type="match status" value="1"/>
</dbReference>
<comment type="caution">
    <text evidence="3">The sequence shown here is derived from an EMBL/GenBank/DDBJ whole genome shotgun (WGS) entry which is preliminary data.</text>
</comment>
<dbReference type="Proteomes" id="UP000266906">
    <property type="component" value="Unassembled WGS sequence"/>
</dbReference>